<name>A0A4D6WXU7_9FLOR</name>
<evidence type="ECO:0000256" key="4">
    <source>
        <dbReference type="ARBA" id="ARBA00022640"/>
    </source>
</evidence>
<sequence>MSHLTQIKTKITNKEILGKTLNDLGFTYQYIDQKNLNMIVKDQSMNEFEFNWNNNKYSLIADTDIWQNNIKIENLINKITQQYSYNCILETSVKEGFNNVSKDFLQDGSIKIVIQRWCT</sequence>
<geneLocation type="plastid" evidence="5"/>
<dbReference type="PANTHER" id="PTHR39638:SF2">
    <property type="entry name" value="YCF35"/>
    <property type="match status" value="1"/>
</dbReference>
<organism evidence="5">
    <name type="scientific">Leiomenia cribrosa</name>
    <dbReference type="NCBI Taxonomy" id="217483"/>
    <lineage>
        <taxon>Eukaryota</taxon>
        <taxon>Rhodophyta</taxon>
        <taxon>Florideophyceae</taxon>
        <taxon>Rhodymeniophycidae</taxon>
        <taxon>Gigartinales</taxon>
        <taxon>Kallymeniaceae</taxon>
        <taxon>Leiomenia</taxon>
    </lineage>
</organism>
<dbReference type="PANTHER" id="PTHR39638">
    <property type="entry name" value="YCF35"/>
    <property type="match status" value="1"/>
</dbReference>
<dbReference type="EMBL" id="MK814681">
    <property type="protein sequence ID" value="QCI07428.1"/>
    <property type="molecule type" value="Genomic_DNA"/>
</dbReference>
<reference evidence="5" key="1">
    <citation type="journal article" date="2019" name="Mol. Phylogenet. Evol.">
        <title>Morphological evolution and classification of the red algal order Ceramiales inferred using plastid phylogenomics.</title>
        <authorList>
            <person name="Diaz-Tapia P."/>
            <person name="Pasella M.M."/>
            <person name="Verbruggen H."/>
            <person name="Maggs C.A."/>
        </authorList>
    </citation>
    <scope>NUCLEOTIDE SEQUENCE</scope>
    <source>
        <strain evidence="5">HV05337</strain>
    </source>
</reference>
<comment type="similarity">
    <text evidence="2">Belongs to the ycf35 family.</text>
</comment>
<accession>A0A4D6WXU7</accession>
<evidence type="ECO:0000313" key="5">
    <source>
        <dbReference type="EMBL" id="QCI07428.1"/>
    </source>
</evidence>
<gene>
    <name evidence="5" type="primary">ycf35</name>
</gene>
<dbReference type="Pfam" id="PF06868">
    <property type="entry name" value="DUF1257"/>
    <property type="match status" value="1"/>
</dbReference>
<keyword evidence="4 5" id="KW-0934">Plastid</keyword>
<proteinExistence type="inferred from homology"/>
<comment type="subcellular location">
    <subcellularLocation>
        <location evidence="1">Plastid</location>
    </subcellularLocation>
</comment>
<protein>
    <recommendedName>
        <fullName evidence="3">Uncharacterized protein ycf35</fullName>
    </recommendedName>
</protein>
<evidence type="ECO:0000256" key="1">
    <source>
        <dbReference type="ARBA" id="ARBA00004474"/>
    </source>
</evidence>
<reference evidence="5" key="2">
    <citation type="submission" date="2019-04" db="EMBL/GenBank/DDBJ databases">
        <authorList>
            <person name="Pasella M."/>
        </authorList>
    </citation>
    <scope>NUCLEOTIDE SEQUENCE</scope>
    <source>
        <strain evidence="5">HV05337</strain>
    </source>
</reference>
<dbReference type="GO" id="GO:0009536">
    <property type="term" value="C:plastid"/>
    <property type="evidence" value="ECO:0007669"/>
    <property type="project" value="UniProtKB-SubCell"/>
</dbReference>
<dbReference type="InterPro" id="IPR009666">
    <property type="entry name" value="Uncharacterised_Ycf35"/>
</dbReference>
<dbReference type="AlphaFoldDB" id="A0A4D6WXU7"/>
<evidence type="ECO:0000256" key="3">
    <source>
        <dbReference type="ARBA" id="ARBA00021585"/>
    </source>
</evidence>
<evidence type="ECO:0000256" key="2">
    <source>
        <dbReference type="ARBA" id="ARBA00009068"/>
    </source>
</evidence>